<keyword evidence="4 6" id="KW-0472">Membrane</keyword>
<dbReference type="GO" id="GO:0015513">
    <property type="term" value="F:high-affinity secondary active nitrite transmembrane transporter activity"/>
    <property type="evidence" value="ECO:0007669"/>
    <property type="project" value="TreeGrafter"/>
</dbReference>
<evidence type="ECO:0000313" key="8">
    <source>
        <dbReference type="EMBL" id="CAF1243695.1"/>
    </source>
</evidence>
<organism evidence="8 11">
    <name type="scientific">Didymodactylos carnosus</name>
    <dbReference type="NCBI Taxonomy" id="1234261"/>
    <lineage>
        <taxon>Eukaryota</taxon>
        <taxon>Metazoa</taxon>
        <taxon>Spiralia</taxon>
        <taxon>Gnathifera</taxon>
        <taxon>Rotifera</taxon>
        <taxon>Eurotatoria</taxon>
        <taxon>Bdelloidea</taxon>
        <taxon>Philodinida</taxon>
        <taxon>Philodinidae</taxon>
        <taxon>Didymodactylos</taxon>
    </lineage>
</organism>
<evidence type="ECO:0000256" key="5">
    <source>
        <dbReference type="ARBA" id="ARBA00049660"/>
    </source>
</evidence>
<comment type="similarity">
    <text evidence="5">Belongs to the FNT transporter (TC 1.A.16) family.</text>
</comment>
<dbReference type="PANTHER" id="PTHR30520:SF6">
    <property type="entry name" value="FORMATE_NITRATE FAMILY TRANSPORTER (EUROFUNG)"/>
    <property type="match status" value="1"/>
</dbReference>
<dbReference type="AlphaFoldDB" id="A0A8S2EUE5"/>
<evidence type="ECO:0008006" key="12">
    <source>
        <dbReference type="Google" id="ProtNLM"/>
    </source>
</evidence>
<dbReference type="PANTHER" id="PTHR30520">
    <property type="entry name" value="FORMATE TRANSPORTER-RELATED"/>
    <property type="match status" value="1"/>
</dbReference>
<dbReference type="GO" id="GO:0015707">
    <property type="term" value="P:nitrite transport"/>
    <property type="evidence" value="ECO:0007669"/>
    <property type="project" value="TreeGrafter"/>
</dbReference>
<dbReference type="InterPro" id="IPR000292">
    <property type="entry name" value="For/NO2_transpt"/>
</dbReference>
<keyword evidence="3 6" id="KW-1133">Transmembrane helix</keyword>
<dbReference type="Proteomes" id="UP000677228">
    <property type="component" value="Unassembled WGS sequence"/>
</dbReference>
<feature type="transmembrane region" description="Helical" evidence="6">
    <location>
        <begin position="74"/>
        <end position="96"/>
    </location>
</feature>
<feature type="transmembrane region" description="Helical" evidence="6">
    <location>
        <begin position="32"/>
        <end position="53"/>
    </location>
</feature>
<reference evidence="8" key="1">
    <citation type="submission" date="2021-02" db="EMBL/GenBank/DDBJ databases">
        <authorList>
            <person name="Nowell W R."/>
        </authorList>
    </citation>
    <scope>NUCLEOTIDE SEQUENCE</scope>
</reference>
<evidence type="ECO:0000313" key="9">
    <source>
        <dbReference type="EMBL" id="CAF4051155.1"/>
    </source>
</evidence>
<dbReference type="Proteomes" id="UP000682733">
    <property type="component" value="Unassembled WGS sequence"/>
</dbReference>
<dbReference type="EMBL" id="CAJOBC010123187">
    <property type="protein sequence ID" value="CAF4583626.1"/>
    <property type="molecule type" value="Genomic_DNA"/>
</dbReference>
<protein>
    <recommendedName>
        <fullName evidence="12">Formate/nitrite transporter</fullName>
    </recommendedName>
</protein>
<evidence type="ECO:0000256" key="1">
    <source>
        <dbReference type="ARBA" id="ARBA00004141"/>
    </source>
</evidence>
<dbReference type="Gene3D" id="1.20.1080.10">
    <property type="entry name" value="Glycerol uptake facilitator protein"/>
    <property type="match status" value="1"/>
</dbReference>
<evidence type="ECO:0000256" key="3">
    <source>
        <dbReference type="ARBA" id="ARBA00022989"/>
    </source>
</evidence>
<dbReference type="EMBL" id="CAJNOK010016356">
    <property type="protein sequence ID" value="CAF1243695.1"/>
    <property type="molecule type" value="Genomic_DNA"/>
</dbReference>
<comment type="subcellular location">
    <subcellularLocation>
        <location evidence="1">Membrane</location>
        <topology evidence="1">Multi-pass membrane protein</topology>
    </subcellularLocation>
</comment>
<accession>A0A8S2EUE5</accession>
<evidence type="ECO:0000256" key="7">
    <source>
        <dbReference type="SAM" id="SignalP"/>
    </source>
</evidence>
<evidence type="ECO:0000256" key="4">
    <source>
        <dbReference type="ARBA" id="ARBA00023136"/>
    </source>
</evidence>
<dbReference type="Pfam" id="PF01226">
    <property type="entry name" value="Form_Nir_trans"/>
    <property type="match status" value="1"/>
</dbReference>
<feature type="signal peptide" evidence="7">
    <location>
        <begin position="1"/>
        <end position="22"/>
    </location>
</feature>
<feature type="chain" id="PRO_5036273467" description="Formate/nitrite transporter" evidence="7">
    <location>
        <begin position="23"/>
        <end position="133"/>
    </location>
</feature>
<name>A0A8S2EUE5_9BILA</name>
<gene>
    <name evidence="8" type="ORF">OVA965_LOCUS25944</name>
    <name evidence="10" type="ORF">SRO942_LOCUS48235</name>
    <name evidence="9" type="ORF">TMI583_LOCUS26674</name>
</gene>
<keyword evidence="7" id="KW-0732">Signal</keyword>
<evidence type="ECO:0000313" key="10">
    <source>
        <dbReference type="EMBL" id="CAF4583626.1"/>
    </source>
</evidence>
<evidence type="ECO:0000313" key="11">
    <source>
        <dbReference type="Proteomes" id="UP000677228"/>
    </source>
</evidence>
<evidence type="ECO:0000256" key="2">
    <source>
        <dbReference type="ARBA" id="ARBA00022692"/>
    </source>
</evidence>
<dbReference type="InterPro" id="IPR023271">
    <property type="entry name" value="Aquaporin-like"/>
</dbReference>
<keyword evidence="2 6" id="KW-0812">Transmembrane</keyword>
<dbReference type="OrthoDB" id="4829at2759"/>
<dbReference type="Proteomes" id="UP000681722">
    <property type="component" value="Unassembled WGS sequence"/>
</dbReference>
<dbReference type="EMBL" id="CAJOBA010037903">
    <property type="protein sequence ID" value="CAF4051155.1"/>
    <property type="molecule type" value="Genomic_DNA"/>
</dbReference>
<proteinExistence type="inferred from homology"/>
<sequence>MFVRGIGDNWLVCLALWLSTSARELHSEIIGIYLPIWLFISVGYEHSIVNMFTVQMGMMFGANLSILRHIWRTLLPVTLGNIVGGGFFVGFTYWYLYLAKRAGTDARFKVGSRNCDQYQAVKQHEKIDESQVP</sequence>
<evidence type="ECO:0000256" key="6">
    <source>
        <dbReference type="SAM" id="Phobius"/>
    </source>
</evidence>
<comment type="caution">
    <text evidence="8">The sequence shown here is derived from an EMBL/GenBank/DDBJ whole genome shotgun (WGS) entry which is preliminary data.</text>
</comment>
<dbReference type="GO" id="GO:0005886">
    <property type="term" value="C:plasma membrane"/>
    <property type="evidence" value="ECO:0007669"/>
    <property type="project" value="TreeGrafter"/>
</dbReference>